<keyword evidence="1" id="KW-0862">Zinc</keyword>
<dbReference type="GeneID" id="25417378"/>
<dbReference type="AlphaFoldDB" id="A0A074WL37"/>
<name>A0A074WL37_9PEZI</name>
<evidence type="ECO:0000256" key="1">
    <source>
        <dbReference type="PROSITE-ProRule" id="PRU00042"/>
    </source>
</evidence>
<feature type="region of interest" description="Disordered" evidence="2">
    <location>
        <begin position="247"/>
        <end position="276"/>
    </location>
</feature>
<keyword evidence="5" id="KW-1185">Reference proteome</keyword>
<dbReference type="RefSeq" id="XP_013424733.1">
    <property type="nucleotide sequence ID" value="XM_013569279.1"/>
</dbReference>
<accession>A0A074WL37</accession>
<dbReference type="InterPro" id="IPR036236">
    <property type="entry name" value="Znf_C2H2_sf"/>
</dbReference>
<dbReference type="STRING" id="1043004.A0A074WL37"/>
<feature type="domain" description="C2H2-type" evidence="3">
    <location>
        <begin position="324"/>
        <end position="353"/>
    </location>
</feature>
<keyword evidence="1" id="KW-0863">Zinc-finger</keyword>
<evidence type="ECO:0000313" key="5">
    <source>
        <dbReference type="Proteomes" id="UP000027730"/>
    </source>
</evidence>
<dbReference type="Gene3D" id="3.30.160.60">
    <property type="entry name" value="Classic Zinc Finger"/>
    <property type="match status" value="1"/>
</dbReference>
<evidence type="ECO:0000313" key="4">
    <source>
        <dbReference type="EMBL" id="KEQ70522.1"/>
    </source>
</evidence>
<dbReference type="PROSITE" id="PS50157">
    <property type="entry name" value="ZINC_FINGER_C2H2_2"/>
    <property type="match status" value="1"/>
</dbReference>
<dbReference type="PROSITE" id="PS00028">
    <property type="entry name" value="ZINC_FINGER_C2H2_1"/>
    <property type="match status" value="1"/>
</dbReference>
<protein>
    <recommendedName>
        <fullName evidence="3">C2H2-type domain-containing protein</fullName>
    </recommendedName>
</protein>
<dbReference type="Proteomes" id="UP000027730">
    <property type="component" value="Unassembled WGS sequence"/>
</dbReference>
<feature type="compositionally biased region" description="Polar residues" evidence="2">
    <location>
        <begin position="247"/>
        <end position="262"/>
    </location>
</feature>
<evidence type="ECO:0000256" key="2">
    <source>
        <dbReference type="SAM" id="MobiDB-lite"/>
    </source>
</evidence>
<keyword evidence="1" id="KW-0479">Metal-binding</keyword>
<proteinExistence type="predicted"/>
<dbReference type="OrthoDB" id="10018191at2759"/>
<feature type="region of interest" description="Disordered" evidence="2">
    <location>
        <begin position="370"/>
        <end position="390"/>
    </location>
</feature>
<reference evidence="4 5" key="1">
    <citation type="journal article" date="2014" name="BMC Genomics">
        <title>Genome sequencing of four Aureobasidium pullulans varieties: biotechnological potential, stress tolerance, and description of new species.</title>
        <authorList>
            <person name="Gostin Ar C."/>
            <person name="Ohm R.A."/>
            <person name="Kogej T."/>
            <person name="Sonjak S."/>
            <person name="Turk M."/>
            <person name="Zajc J."/>
            <person name="Zalar P."/>
            <person name="Grube M."/>
            <person name="Sun H."/>
            <person name="Han J."/>
            <person name="Sharma A."/>
            <person name="Chiniquy J."/>
            <person name="Ngan C.Y."/>
            <person name="Lipzen A."/>
            <person name="Barry K."/>
            <person name="Grigoriev I.V."/>
            <person name="Gunde-Cimerman N."/>
        </authorList>
    </citation>
    <scope>NUCLEOTIDE SEQUENCE [LARGE SCALE GENOMIC DNA]</scope>
    <source>
        <strain evidence="4 5">CBS 147.97</strain>
    </source>
</reference>
<dbReference type="HOGENOM" id="CLU_557744_0_0_1"/>
<gene>
    <name evidence="4" type="ORF">M436DRAFT_84610</name>
</gene>
<dbReference type="InterPro" id="IPR013087">
    <property type="entry name" value="Znf_C2H2_type"/>
</dbReference>
<evidence type="ECO:0000259" key="3">
    <source>
        <dbReference type="PROSITE" id="PS50157"/>
    </source>
</evidence>
<dbReference type="SUPFAM" id="SSF57667">
    <property type="entry name" value="beta-beta-alpha zinc fingers"/>
    <property type="match status" value="1"/>
</dbReference>
<sequence>MGPASFDMAHRRLTNLSIDTNTFHGQTALISPPESANSARRSSYDMSFHHDPLSYHPNTPVHFTGQDIYNVTPSEKLKIVLHQQYPPSPVDFAQGQQHYTTACNSPTWTSSMTFTQKPEVDTSFYQDSSTLLSTDQDWNSSMSHYSQVDYAPDPNSLFMLPSQDPTASFMTDVDSSHHEHLPTFITPSQAVHQPEMIDYSLSVSGWGGLQTPVHDSNTLHSSSPPEFSPVTPTTLEFSFESSYVKNETSPASSFYGSTSRSSLSKKGRKMSKADKRRAICKSVPLSNSAKSSITFLTDEKSEEFFYTGKEGRQNLKNDANSKKHKCKFPTCEQSFARSEHCKRHENSHSKELHFSCYICDHRLDPNEPKSRCSVGKANNGRQNRHDNSRSHHWTHVKAYLVIHDALVRERNKTANKKSKGRNWPISPEQMLKLVRARDTPQQQDVVLKFLNGEAGKDFGVHILWEEDGCPVVPCPETVGAGGCGMCRAKQGKGKK</sequence>
<dbReference type="GO" id="GO:0008270">
    <property type="term" value="F:zinc ion binding"/>
    <property type="evidence" value="ECO:0007669"/>
    <property type="project" value="UniProtKB-KW"/>
</dbReference>
<organism evidence="4 5">
    <name type="scientific">Aureobasidium namibiae CBS 147.97</name>
    <dbReference type="NCBI Taxonomy" id="1043004"/>
    <lineage>
        <taxon>Eukaryota</taxon>
        <taxon>Fungi</taxon>
        <taxon>Dikarya</taxon>
        <taxon>Ascomycota</taxon>
        <taxon>Pezizomycotina</taxon>
        <taxon>Dothideomycetes</taxon>
        <taxon>Dothideomycetidae</taxon>
        <taxon>Dothideales</taxon>
        <taxon>Saccotheciaceae</taxon>
        <taxon>Aureobasidium</taxon>
    </lineage>
</organism>
<dbReference type="EMBL" id="KL584717">
    <property type="protein sequence ID" value="KEQ70522.1"/>
    <property type="molecule type" value="Genomic_DNA"/>
</dbReference>